<feature type="transmembrane region" description="Helical" evidence="4">
    <location>
        <begin position="282"/>
        <end position="307"/>
    </location>
</feature>
<dbReference type="EMBL" id="CP061800">
    <property type="protein sequence ID" value="QTA84177.1"/>
    <property type="molecule type" value="Genomic_DNA"/>
</dbReference>
<dbReference type="RefSeq" id="WP_207680783.1">
    <property type="nucleotide sequence ID" value="NZ_CP061800.1"/>
</dbReference>
<protein>
    <submittedName>
        <fullName evidence="5">Tetratricopeptide repeat-containing protein</fullName>
    </submittedName>
</protein>
<dbReference type="AlphaFoldDB" id="A0A975GK28"/>
<evidence type="ECO:0000256" key="4">
    <source>
        <dbReference type="SAM" id="Phobius"/>
    </source>
</evidence>
<keyword evidence="2 3" id="KW-0802">TPR repeat</keyword>
<dbReference type="SUPFAM" id="SSF55874">
    <property type="entry name" value="ATPase domain of HSP90 chaperone/DNA topoisomerase II/histidine kinase"/>
    <property type="match status" value="1"/>
</dbReference>
<dbReference type="Gene3D" id="1.25.40.10">
    <property type="entry name" value="Tetratricopeptide repeat domain"/>
    <property type="match status" value="1"/>
</dbReference>
<feature type="transmembrane region" description="Helical" evidence="4">
    <location>
        <begin position="256"/>
        <end position="276"/>
    </location>
</feature>
<keyword evidence="4" id="KW-0472">Membrane</keyword>
<dbReference type="InterPro" id="IPR019734">
    <property type="entry name" value="TPR_rpt"/>
</dbReference>
<dbReference type="SUPFAM" id="SSF48452">
    <property type="entry name" value="TPR-like"/>
    <property type="match status" value="1"/>
</dbReference>
<evidence type="ECO:0000256" key="3">
    <source>
        <dbReference type="PROSITE-ProRule" id="PRU00339"/>
    </source>
</evidence>
<dbReference type="Pfam" id="PF13181">
    <property type="entry name" value="TPR_8"/>
    <property type="match status" value="1"/>
</dbReference>
<dbReference type="Proteomes" id="UP000663722">
    <property type="component" value="Chromosome"/>
</dbReference>
<evidence type="ECO:0000256" key="1">
    <source>
        <dbReference type="ARBA" id="ARBA00022737"/>
    </source>
</evidence>
<sequence length="602" mass="70463">MSHDKKFIEKINKLTEKIESEPENAKHYRKRANLQFENDEFDMALNDYDKAIEIYPKITDYFERGVTHLKMKNHDKAFDDFSQIIKLKPVSYFKLEIPLSYLLRGYCYYKMGDEENSLRDLSSFENSLKKNLPYGICDAFIGKKFLKKLQKYRSILKETVTDSSILFMLKVMELLFDLSHKREIFDLARFLDRFNFESDTPPNIQGLISEIFQYYPDFNGNVSEVSKRDGKEYFFMNAKLAILEYKYFRFQERGKFFKPVISIIFVSFCLLSYYIFGPLMGLILFITFIVALICSPIAFDSQISLYFDLNKLLQKKKEQERIQVEIEHERKIARAKIQERNKVIADLSHSIKNLVKTVIDPLENLKQEAVVKPQVIQNALKGANLIREIVNAMNLSFRGSIDDFYYDAEHSTGKDSLSFQSVIIESLRYSAGNMFDGKYFGKFQKQYFPTKDIFLSAKSEWANVSQADDSDMYVFLKKYFFETDITFGDAETYVMGNDRGSAVKFLILFQEIILNAVKYVAFVEKEKRFLHIRFTSHTNQISVSVENPFRPNVKAKTTGIGHVIIENFAKLLNADSPVVNKDGNLWSVEIRFPNFWKERKNQ</sequence>
<gene>
    <name evidence="5" type="ORF">dnm_001710</name>
</gene>
<dbReference type="KEGG" id="dmm:dnm_001710"/>
<dbReference type="InterPro" id="IPR050498">
    <property type="entry name" value="Ycf3"/>
</dbReference>
<keyword evidence="4" id="KW-1133">Transmembrane helix</keyword>
<name>A0A975GK28_9BACT</name>
<organism evidence="5 6">
    <name type="scientific">Desulfonema magnum</name>
    <dbReference type="NCBI Taxonomy" id="45655"/>
    <lineage>
        <taxon>Bacteria</taxon>
        <taxon>Pseudomonadati</taxon>
        <taxon>Thermodesulfobacteriota</taxon>
        <taxon>Desulfobacteria</taxon>
        <taxon>Desulfobacterales</taxon>
        <taxon>Desulfococcaceae</taxon>
        <taxon>Desulfonema</taxon>
    </lineage>
</organism>
<keyword evidence="6" id="KW-1185">Reference proteome</keyword>
<keyword evidence="4" id="KW-0812">Transmembrane</keyword>
<dbReference type="SMART" id="SM00028">
    <property type="entry name" value="TPR"/>
    <property type="match status" value="3"/>
</dbReference>
<dbReference type="PANTHER" id="PTHR44858">
    <property type="entry name" value="TETRATRICOPEPTIDE REPEAT PROTEIN 6"/>
    <property type="match status" value="1"/>
</dbReference>
<keyword evidence="1" id="KW-0677">Repeat</keyword>
<dbReference type="PANTHER" id="PTHR44858:SF1">
    <property type="entry name" value="UDP-N-ACETYLGLUCOSAMINE--PEPTIDE N-ACETYLGLUCOSAMINYLTRANSFERASE SPINDLY-RELATED"/>
    <property type="match status" value="1"/>
</dbReference>
<evidence type="ECO:0000313" key="5">
    <source>
        <dbReference type="EMBL" id="QTA84177.1"/>
    </source>
</evidence>
<reference evidence="5" key="1">
    <citation type="journal article" date="2021" name="Microb. Physiol.">
        <title>Proteogenomic Insights into the Physiology of Marine, Sulfate-Reducing, Filamentous Desulfonema limicola and Desulfonema magnum.</title>
        <authorList>
            <person name="Schnaars V."/>
            <person name="Wohlbrand L."/>
            <person name="Scheve S."/>
            <person name="Hinrichs C."/>
            <person name="Reinhardt R."/>
            <person name="Rabus R."/>
        </authorList>
    </citation>
    <scope>NUCLEOTIDE SEQUENCE</scope>
    <source>
        <strain evidence="5">4be13</strain>
    </source>
</reference>
<accession>A0A975GK28</accession>
<evidence type="ECO:0000256" key="2">
    <source>
        <dbReference type="ARBA" id="ARBA00022803"/>
    </source>
</evidence>
<feature type="repeat" description="TPR" evidence="3">
    <location>
        <begin position="58"/>
        <end position="91"/>
    </location>
</feature>
<dbReference type="InterPro" id="IPR036890">
    <property type="entry name" value="HATPase_C_sf"/>
</dbReference>
<dbReference type="InterPro" id="IPR011990">
    <property type="entry name" value="TPR-like_helical_dom_sf"/>
</dbReference>
<evidence type="ECO:0000313" key="6">
    <source>
        <dbReference type="Proteomes" id="UP000663722"/>
    </source>
</evidence>
<proteinExistence type="predicted"/>
<dbReference type="PROSITE" id="PS50005">
    <property type="entry name" value="TPR"/>
    <property type="match status" value="1"/>
</dbReference>